<dbReference type="PANTHER" id="PTHR30383:SF5">
    <property type="entry name" value="SGNH HYDROLASE-TYPE ESTERASE DOMAIN-CONTAINING PROTEIN"/>
    <property type="match status" value="1"/>
</dbReference>
<dbReference type="RefSeq" id="WP_194031474.1">
    <property type="nucleotide sequence ID" value="NZ_JADEWZ010000045.1"/>
</dbReference>
<organism evidence="2 3">
    <name type="scientific">Lusitaniella coriacea LEGE 07157</name>
    <dbReference type="NCBI Taxonomy" id="945747"/>
    <lineage>
        <taxon>Bacteria</taxon>
        <taxon>Bacillati</taxon>
        <taxon>Cyanobacteriota</taxon>
        <taxon>Cyanophyceae</taxon>
        <taxon>Spirulinales</taxon>
        <taxon>Lusitaniellaceae</taxon>
        <taxon>Lusitaniella</taxon>
    </lineage>
</organism>
<dbReference type="Proteomes" id="UP000654482">
    <property type="component" value="Unassembled WGS sequence"/>
</dbReference>
<dbReference type="PANTHER" id="PTHR30383">
    <property type="entry name" value="THIOESTERASE 1/PROTEASE 1/LYSOPHOSPHOLIPASE L1"/>
    <property type="match status" value="1"/>
</dbReference>
<dbReference type="Gene3D" id="3.40.50.1110">
    <property type="entry name" value="SGNH hydrolase"/>
    <property type="match status" value="1"/>
</dbReference>
<dbReference type="AlphaFoldDB" id="A0A8J7JDP4"/>
<dbReference type="SUPFAM" id="SSF52266">
    <property type="entry name" value="SGNH hydrolase"/>
    <property type="match status" value="1"/>
</dbReference>
<evidence type="ECO:0000313" key="3">
    <source>
        <dbReference type="Proteomes" id="UP000654482"/>
    </source>
</evidence>
<accession>A0A8J7JDP4</accession>
<name>A0A8J7JDP4_9CYAN</name>
<protein>
    <submittedName>
        <fullName evidence="2">Lysophospholipase</fullName>
    </submittedName>
</protein>
<dbReference type="EMBL" id="JADEWZ010000045">
    <property type="protein sequence ID" value="MBE9118390.1"/>
    <property type="molecule type" value="Genomic_DNA"/>
</dbReference>
<reference evidence="2" key="1">
    <citation type="submission" date="2020-10" db="EMBL/GenBank/DDBJ databases">
        <authorList>
            <person name="Castelo-Branco R."/>
            <person name="Eusebio N."/>
            <person name="Adriana R."/>
            <person name="Vieira A."/>
            <person name="Brugerolle De Fraissinette N."/>
            <person name="Rezende De Castro R."/>
            <person name="Schneider M.P."/>
            <person name="Vasconcelos V."/>
            <person name="Leao P.N."/>
        </authorList>
    </citation>
    <scope>NUCLEOTIDE SEQUENCE</scope>
    <source>
        <strain evidence="2">LEGE 07157</strain>
    </source>
</reference>
<proteinExistence type="predicted"/>
<gene>
    <name evidence="2" type="ORF">IQ249_21085</name>
</gene>
<dbReference type="InterPro" id="IPR036514">
    <property type="entry name" value="SGNH_hydro_sf"/>
</dbReference>
<feature type="domain" description="SGNH hydrolase-type esterase" evidence="1">
    <location>
        <begin position="97"/>
        <end position="243"/>
    </location>
</feature>
<dbReference type="InterPro" id="IPR013830">
    <property type="entry name" value="SGNH_hydro"/>
</dbReference>
<sequence length="261" mass="29402">MANGLFLLAIAYLLQREQQLPTIAQISASLPSTHLLAQPPQANIPDVGEQYKLSYQQWVTLLEQEAIVAAQNKQENLFVLLGDSISLWFPQEMLPTDKDWLNQGISGETTRGLLGRLALLDETEPKAIFIMIGINDLIKGVKDETVVANQLLIVRYLKQVHPNSTIILQSILPHSADKATWEGRDRLLALPNQRIRGINQRLRAIAQAEDILFLDLYPLFADERGNLRTEFSTDGLHLSQQGYILWQTALQVFIQAKLDSK</sequence>
<dbReference type="GO" id="GO:0004622">
    <property type="term" value="F:phosphatidylcholine lysophospholipase activity"/>
    <property type="evidence" value="ECO:0007669"/>
    <property type="project" value="TreeGrafter"/>
</dbReference>
<comment type="caution">
    <text evidence="2">The sequence shown here is derived from an EMBL/GenBank/DDBJ whole genome shotgun (WGS) entry which is preliminary data.</text>
</comment>
<keyword evidence="3" id="KW-1185">Reference proteome</keyword>
<evidence type="ECO:0000313" key="2">
    <source>
        <dbReference type="EMBL" id="MBE9118390.1"/>
    </source>
</evidence>
<dbReference type="Pfam" id="PF13472">
    <property type="entry name" value="Lipase_GDSL_2"/>
    <property type="match status" value="1"/>
</dbReference>
<dbReference type="InterPro" id="IPR051532">
    <property type="entry name" value="Ester_Hydrolysis_Enzymes"/>
</dbReference>
<evidence type="ECO:0000259" key="1">
    <source>
        <dbReference type="Pfam" id="PF13472"/>
    </source>
</evidence>